<dbReference type="HOGENOM" id="CLU_179249_2_0_3"/>
<name>B8HZM8_CYAP4</name>
<proteinExistence type="predicted"/>
<evidence type="ECO:0000313" key="1">
    <source>
        <dbReference type="EMBL" id="ACL47876.1"/>
    </source>
</evidence>
<gene>
    <name evidence="1" type="ordered locus">Cyan7425_0181</name>
</gene>
<dbReference type="OrthoDB" id="488372at2"/>
<dbReference type="AlphaFoldDB" id="B8HZM8"/>
<dbReference type="KEGG" id="cyn:Cyan7425_0181"/>
<accession>B8HZM8</accession>
<organism evidence="1">
    <name type="scientific">Cyanothece sp. (strain PCC 7425 / ATCC 29141)</name>
    <dbReference type="NCBI Taxonomy" id="395961"/>
    <lineage>
        <taxon>Bacteria</taxon>
        <taxon>Bacillati</taxon>
        <taxon>Cyanobacteriota</taxon>
        <taxon>Cyanophyceae</taxon>
        <taxon>Gomontiellales</taxon>
        <taxon>Cyanothecaceae</taxon>
        <taxon>Cyanothece</taxon>
    </lineage>
</organism>
<protein>
    <submittedName>
        <fullName evidence="1">Uncharacterized protein</fullName>
    </submittedName>
</protein>
<sequence length="68" mass="8016">MPCPESLPFLKELCWNIADPSLLSESEMLGIYERHWHYRRGVVLTQTEQHWIQYLIATYGAVIESHEV</sequence>
<geneLocation type="plasmid" evidence="1">
    <name>pP742502</name>
</geneLocation>
<dbReference type="EMBL" id="CP001346">
    <property type="protein sequence ID" value="ACL47876.1"/>
    <property type="molecule type" value="Genomic_DNA"/>
</dbReference>
<reference evidence="1" key="1">
    <citation type="submission" date="2009-01" db="EMBL/GenBank/DDBJ databases">
        <title>Complete sequence of plasmid2 Cyanothece sp. PCC 7425.</title>
        <authorList>
            <consortium name="US DOE Joint Genome Institute"/>
            <person name="Lucas S."/>
            <person name="Copeland A."/>
            <person name="Lapidus A."/>
            <person name="Glavina del Rio T."/>
            <person name="Dalin E."/>
            <person name="Tice H."/>
            <person name="Bruce D."/>
            <person name="Goodwin L."/>
            <person name="Pitluck S."/>
            <person name="Sims D."/>
            <person name="Meineke L."/>
            <person name="Brettin T."/>
            <person name="Detter J.C."/>
            <person name="Han C."/>
            <person name="Larimer F."/>
            <person name="Land M."/>
            <person name="Hauser L."/>
            <person name="Kyrpides N."/>
            <person name="Ovchinnikova G."/>
            <person name="Liberton M."/>
            <person name="Stoeckel J."/>
            <person name="Banerjee A."/>
            <person name="Singh A."/>
            <person name="Page L."/>
            <person name="Sato H."/>
            <person name="Zhao L."/>
            <person name="Sherman L."/>
            <person name="Pakrasi H."/>
            <person name="Richardson P."/>
        </authorList>
    </citation>
    <scope>NUCLEOTIDE SEQUENCE</scope>
    <source>
        <strain evidence="1">PCC 7425</strain>
        <plasmid evidence="1">pP742502</plasmid>
    </source>
</reference>
<keyword evidence="1" id="KW-0614">Plasmid</keyword>